<dbReference type="EMBL" id="MK095606">
    <property type="protein sequence ID" value="AZS06354.1"/>
    <property type="molecule type" value="Genomic_DNA"/>
</dbReference>
<protein>
    <submittedName>
        <fullName evidence="1">Uncharacterized protein</fullName>
    </submittedName>
</protein>
<evidence type="ECO:0000313" key="1">
    <source>
        <dbReference type="EMBL" id="AZS06354.1"/>
    </source>
</evidence>
<name>A0A3S9U7R2_9CAUD</name>
<gene>
    <name evidence="1" type="ORF">AAS23_gp41</name>
</gene>
<sequence length="59" mass="7025">MLKLRRWGGLILPHRNKQSTQGNQHEKLYEQADFYSDLHRPGHDGYCWFCVGYPPGFKF</sequence>
<evidence type="ECO:0000313" key="2">
    <source>
        <dbReference type="Proteomes" id="UP000288641"/>
    </source>
</evidence>
<proteinExistence type="predicted"/>
<reference evidence="1 2" key="1">
    <citation type="submission" date="2018-10" db="EMBL/GenBank/DDBJ databases">
        <title>Complete genome sequence of Pantoea phage vB_PagS_AAS23.</title>
        <authorList>
            <person name="Truncaite L."/>
            <person name="Simoliuniene M."/>
            <person name="Kazlauskas D."/>
            <person name="Meskys R."/>
            <person name="Simoliunas E."/>
        </authorList>
    </citation>
    <scope>NUCLEOTIDE SEQUENCE [LARGE SCALE GENOMIC DNA]</scope>
    <source>
        <strain evidence="1">AAS23</strain>
    </source>
</reference>
<dbReference type="Proteomes" id="UP000288641">
    <property type="component" value="Segment"/>
</dbReference>
<organism evidence="1 2">
    <name type="scientific">Pantoea phage vB_PagS_AAS23</name>
    <dbReference type="NCBI Taxonomy" id="2499073"/>
    <lineage>
        <taxon>Viruses</taxon>
        <taxon>Duplodnaviria</taxon>
        <taxon>Heunggongvirae</taxon>
        <taxon>Uroviricota</taxon>
        <taxon>Caudoviricetes</taxon>
        <taxon>Drexlerviridae</taxon>
        <taxon>Sauletekiovirus</taxon>
        <taxon>Sauletekiovirus AAS23</taxon>
    </lineage>
</organism>
<keyword evidence="2" id="KW-1185">Reference proteome</keyword>
<accession>A0A3S9U7R2</accession>